<dbReference type="AlphaFoldDB" id="A0A174CIF7"/>
<feature type="signal peptide" evidence="1">
    <location>
        <begin position="1"/>
        <end position="21"/>
    </location>
</feature>
<proteinExistence type="predicted"/>
<reference evidence="2 4" key="1">
    <citation type="submission" date="2015-09" db="EMBL/GenBank/DDBJ databases">
        <authorList>
            <consortium name="Pathogen Informatics"/>
        </authorList>
    </citation>
    <scope>NUCLEOTIDE SEQUENCE [LARGE SCALE GENOMIC DNA]</scope>
    <source>
        <strain evidence="2 4">2789STDY5608791</strain>
    </source>
</reference>
<evidence type="ECO:0000313" key="2">
    <source>
        <dbReference type="EMBL" id="CUO11959.1"/>
    </source>
</evidence>
<accession>A0A174CIF7</accession>
<dbReference type="Proteomes" id="UP000095419">
    <property type="component" value="Unassembled WGS sequence"/>
</dbReference>
<gene>
    <name evidence="2" type="ORF">ERS417307_00995</name>
    <name evidence="3" type="ORF">GAP48_08520</name>
</gene>
<feature type="chain" id="PRO_5036007916" evidence="1">
    <location>
        <begin position="22"/>
        <end position="676"/>
    </location>
</feature>
<dbReference type="EMBL" id="CYZF01000003">
    <property type="protein sequence ID" value="CUO11959.1"/>
    <property type="molecule type" value="Genomic_DNA"/>
</dbReference>
<name>A0A174CIF7_BACUN</name>
<dbReference type="SUPFAM" id="SSF48208">
    <property type="entry name" value="Six-hairpin glycosidases"/>
    <property type="match status" value="1"/>
</dbReference>
<dbReference type="InterPro" id="IPR008928">
    <property type="entry name" value="6-hairpin_glycosidase_sf"/>
</dbReference>
<evidence type="ECO:0000313" key="3">
    <source>
        <dbReference type="EMBL" id="KAB4255411.1"/>
    </source>
</evidence>
<reference evidence="3 5" key="2">
    <citation type="journal article" date="2019" name="Nat. Med.">
        <title>A library of human gut bacterial isolates paired with longitudinal multiomics data enables mechanistic microbiome research.</title>
        <authorList>
            <person name="Poyet M."/>
            <person name="Groussin M."/>
            <person name="Gibbons S.M."/>
            <person name="Avila-Pacheco J."/>
            <person name="Jiang X."/>
            <person name="Kearney S.M."/>
            <person name="Perrotta A.R."/>
            <person name="Berdy B."/>
            <person name="Zhao S."/>
            <person name="Lieberman T.D."/>
            <person name="Swanson P.K."/>
            <person name="Smith M."/>
            <person name="Roesemann S."/>
            <person name="Alexander J.E."/>
            <person name="Rich S.A."/>
            <person name="Livny J."/>
            <person name="Vlamakis H."/>
            <person name="Clish C."/>
            <person name="Bullock K."/>
            <person name="Deik A."/>
            <person name="Scott J."/>
            <person name="Pierce K.A."/>
            <person name="Xavier R.J."/>
            <person name="Alm E.J."/>
        </authorList>
    </citation>
    <scope>NUCLEOTIDE SEQUENCE [LARGE SCALE GENOMIC DNA]</scope>
    <source>
        <strain evidence="3 5">BIOML-A3</strain>
    </source>
</reference>
<dbReference type="GO" id="GO:0005975">
    <property type="term" value="P:carbohydrate metabolic process"/>
    <property type="evidence" value="ECO:0007669"/>
    <property type="project" value="InterPro"/>
</dbReference>
<sequence>MRLKRLFLGVMLLAGITGAGAANVAPEDISASISLKVPGNDAKQYPLALQKMQDGMYSCRASETLPLDIIRQVVDKDGKQRITVTLKALENVYFNYGEQIKTGYKHSDCQFYMPGFWYRRNLRSPKEAPSFHTSDSWLVREDRLSTPLTAAFNPASGTSMSVIRIDKFDKEALTTHKEGEVILSGETSIGYTGFCNVDGMTVLAYGFPYKEAPKTYIRKLTLAPAVEAFQLLRKGDSISMTWEVSERNAADFSECVQRTWEYCYDTNRPKPVDTPYTVDRMKEVMSNFFVESYVSNTPTHYYSGVELETATCANTDVAEVGFVGRTLLNAFNALEYGKQQNRQDLVDNANHIFDTYLQNGFSPAGFFNEVVHYNRGFKETRHSIRRQSEGVYAILNYLNYEKQQKRKHPEWEKRIKGMLDSFLKLQNEDGSFPRKFKDDFSVVDASGGSTPSATLPLVMASKYFKDKRYLASAKRTVDYLEKELISKADYFSSTLDANCEDKEASLYAATAAYYLALVTKGEERAHYAGLAKKAAYFALSWYYTWDVPFAEGQMLGDIGLKTRGWGNVSVENNHIDVFIFEFADVLHWLSKEYNEPRFSDFAEVISTSMRQLLPYEGHMCGIAKVGYYPEVVQHTNWDYGRNGKGYYNNIFAPGWTVASLWELFTPGRAEQFLLKK</sequence>
<organism evidence="2 4">
    <name type="scientific">Bacteroides uniformis</name>
    <dbReference type="NCBI Taxonomy" id="820"/>
    <lineage>
        <taxon>Bacteria</taxon>
        <taxon>Pseudomonadati</taxon>
        <taxon>Bacteroidota</taxon>
        <taxon>Bacteroidia</taxon>
        <taxon>Bacteroidales</taxon>
        <taxon>Bacteroidaceae</taxon>
        <taxon>Bacteroides</taxon>
    </lineage>
</organism>
<protein>
    <submittedName>
        <fullName evidence="2">Uncharacterized protein</fullName>
    </submittedName>
</protein>
<evidence type="ECO:0000313" key="4">
    <source>
        <dbReference type="Proteomes" id="UP000095419"/>
    </source>
</evidence>
<evidence type="ECO:0000256" key="1">
    <source>
        <dbReference type="SAM" id="SignalP"/>
    </source>
</evidence>
<dbReference type="RefSeq" id="WP_057087329.1">
    <property type="nucleotide sequence ID" value="NZ_CYZF01000003.1"/>
</dbReference>
<dbReference type="EMBL" id="WCTJ01000011">
    <property type="protein sequence ID" value="KAB4255411.1"/>
    <property type="molecule type" value="Genomic_DNA"/>
</dbReference>
<evidence type="ECO:0000313" key="5">
    <source>
        <dbReference type="Proteomes" id="UP000487989"/>
    </source>
</evidence>
<keyword evidence="1" id="KW-0732">Signal</keyword>
<dbReference type="Proteomes" id="UP000487989">
    <property type="component" value="Unassembled WGS sequence"/>
</dbReference>